<dbReference type="Proteomes" id="UP000664844">
    <property type="component" value="Unassembled WGS sequence"/>
</dbReference>
<evidence type="ECO:0000256" key="2">
    <source>
        <dbReference type="ARBA" id="ARBA00022729"/>
    </source>
</evidence>
<dbReference type="Pfam" id="PF17962">
    <property type="entry name" value="bMG6"/>
    <property type="match status" value="1"/>
</dbReference>
<sequence>MRLIRRTWTWFILGLLLSFTIAACNFFETASTVKQLPAVAPLATPQLPDWIEEISPTGEADPLAQIRIRFKNPVIPLESLDSPEQTAKLNQFQITPELPGQFRFLTPKMVGFQPDEALPKATRIQITLKSGLADLNNHQLSHDLAWTFNTEPIKLTNLPTSDPPDEYTEPQWIDLKQPLEFTSNVPLNLNSLKQQVKLVPVGRNEGVSLQVESVESEDALTASSALAFDPSLQTWTYQITPQRELEKGTAYRVEISPGLEPARGNLVSDRPFNSDVKTYESLQFQEMELHGKPEMGFAYGRFLNGAPQLKFNNWIDPESVENQITINPPPKDEPKLIQVYPDSNIVNLNPWALEPTTQYTINIGSEVQDKYGQKLGKPITLNYQSGDLAAEIWAPSNLNVFPTGKDLELTISAVNLPDSAYKAAYRIVEPTDLVFTDSAYPQGNGTDLLPDPSNWQSFPISSPPKNQTATVAIPLRERLGRTTGMLAYGIQARTNSYQENGQKKWSEPNYYGMVQLTNLGVFSQWFPDTGLVKVNHLSDGAAVGGARVEIYQSQTNATTRSPVTPCATGTTNATGLLVLNSQQVQRCRQSAEDAPELLAVARENQDWAYTRIWQYSGAYGYGIDGEWNAGKPLSRGTIFSDRQLYKPGETAEFTAVAYYLENGDLIQHKNAAYTVTLRDPEGNETALGTQTTNEFGTFALEVPLSDSLPLGYYSIVAKSNNEVEINGEFRIAEFKPPNFQVQLALDKTYALSNEKIQAKVTSNYLFGSPVASGNAKYYITRSPAEFTPPGWQEFSFGRQWFWPEEQPEIPSEVLQQTATLDNTGSNTLNFTIDRDLPYPMTYRIDAEVTDISNLSVANSQTLTALPSEKLIGVKTNFVADAGKPFSIEAIATDPTGTAINGQTLRVELQKMDYSSVTRVVEGSRTPRYQVEYQTVATETLKTGNTPKTLSLTPPEAGSYRIRVNLANAKTDATATDVQIWATGTRGVSWGRRSDRENFLEVKLDKNTYQPGDIATALIQSPYPEAELYFAVVRDKPLYQTITKVSGGAPQIQFKVTPEMLPNAAVEAVLIRQGPALDQAEPENVEDLVKIGFAPFKTDLGEKYLTVQVTPAQSTVQPGTQETVQLQVTDSQNRPVQGQLTVMVVNEAVLQLTGYRPPNLVDTVYAEQPISTTWSDNRFNVVLSPLSSPLQKGWGYGGGFSAGSGSTRIRTEFKALAYYNGSVMSDRNGRATVSFPLPDDLTTWRVMAVATTTDMRFGNGENTFISSKPLMATPLLPQFVRPGDRFSGGLAITNTTGEKGQLKIQGSVSENLSFADKTATTQTLETQADSGTRAYRFNMQADTLGAGTVRFVSQLNREGDAFEVPLSVRELSVGETVVDTGTTETQVNIPLNIDNNVLPNIGGLQIDLASTLIPEITASARDTLDEDSLPFLEPAASQLAVAANLQILGQKYRQALGEFNPTEQAAIALDRLQKLQLPDGGFAAYPGQTQSDPFLTAYAAESISQGKTAGFAIDEGMLSPLRGYLQKTLADPGQYSYCNSQSCKNRVRLGALMALSELGERRNDFLADIYAQRNDLDAVAQTKLARYLGQFPDWQSEAQSLSNQRFETVAETGQSATVNLPQGWGWLSSPTTAQAQTLRLAIARNANPTLRDRLLQGLLNQRRSGTWENRYANAEALSALVAYSNTQPTPPNFTATATLGGKTLDSMQFQGYDNSRGFIQVAMDSIPKGQTNLTLNKTGNGTLHYLVEYGYRLPGNQPGRYNGLRVERKISPAGSDKAIAQFGLAKPDKPLVVAAGQVFDIGLEIISDRLVDHVVITDSLPAGFEAVDSSFQTSTSAVQSAQSSWEIGYQNLYSDRIVAYADRLQPGVYTLHYLVRSVTPGIYEWPGAHVSLQYAPEEFGRSASSTLEVKE</sequence>
<evidence type="ECO:0000313" key="5">
    <source>
        <dbReference type="EMBL" id="MBO0352148.1"/>
    </source>
</evidence>
<dbReference type="Gene3D" id="1.50.10.20">
    <property type="match status" value="1"/>
</dbReference>
<dbReference type="InterPro" id="IPR041462">
    <property type="entry name" value="Bact_A2M_MG6"/>
</dbReference>
<dbReference type="InterPro" id="IPR051802">
    <property type="entry name" value="YfhM-like"/>
</dbReference>
<dbReference type="SUPFAM" id="SSF48239">
    <property type="entry name" value="Terpenoid cyclases/Protein prenyltransferases"/>
    <property type="match status" value="1"/>
</dbReference>
<evidence type="ECO:0000256" key="1">
    <source>
        <dbReference type="ARBA" id="ARBA00010556"/>
    </source>
</evidence>
<dbReference type="Pfam" id="PF07703">
    <property type="entry name" value="A2M_BRD"/>
    <property type="match status" value="1"/>
</dbReference>
<keyword evidence="2" id="KW-0732">Signal</keyword>
<name>A0ABS3FZI7_9CYAN</name>
<keyword evidence="6" id="KW-1185">Reference proteome</keyword>
<comment type="caution">
    <text evidence="5">The sequence shown here is derived from an EMBL/GenBank/DDBJ whole genome shotgun (WGS) entry which is preliminary data.</text>
</comment>
<dbReference type="RefSeq" id="WP_207090565.1">
    <property type="nucleotide sequence ID" value="NZ_JAFLQW010000646.1"/>
</dbReference>
<dbReference type="InterPro" id="IPR041246">
    <property type="entry name" value="Bact_MG10"/>
</dbReference>
<dbReference type="PANTHER" id="PTHR40094:SF1">
    <property type="entry name" value="UBIQUITIN DOMAIN-CONTAINING PROTEIN"/>
    <property type="match status" value="1"/>
</dbReference>
<dbReference type="Gene3D" id="2.60.40.1930">
    <property type="match status" value="1"/>
</dbReference>
<evidence type="ECO:0000313" key="6">
    <source>
        <dbReference type="Proteomes" id="UP000664844"/>
    </source>
</evidence>
<reference evidence="5 6" key="1">
    <citation type="submission" date="2021-03" db="EMBL/GenBank/DDBJ databases">
        <title>Metabolic Capacity of the Antarctic Cyanobacterium Phormidium pseudopriestleyi that Sustains Oxygenic Photosynthesis in the Presence of Hydrogen Sulfide.</title>
        <authorList>
            <person name="Lumian J.E."/>
            <person name="Jungblut A.D."/>
            <person name="Dillon M.L."/>
            <person name="Hawes I."/>
            <person name="Doran P.T."/>
            <person name="Mackey T.J."/>
            <person name="Dick G.J."/>
            <person name="Grettenberger C.L."/>
            <person name="Sumner D.Y."/>
        </authorList>
    </citation>
    <scope>NUCLEOTIDE SEQUENCE [LARGE SCALE GENOMIC DNA]</scope>
    <source>
        <strain evidence="5 6">FRX01</strain>
    </source>
</reference>
<dbReference type="PROSITE" id="PS51257">
    <property type="entry name" value="PROKAR_LIPOPROTEIN"/>
    <property type="match status" value="1"/>
</dbReference>
<dbReference type="EMBL" id="JAFLQW010000646">
    <property type="protein sequence ID" value="MBO0352148.1"/>
    <property type="molecule type" value="Genomic_DNA"/>
</dbReference>
<organism evidence="5 6">
    <name type="scientific">Phormidium pseudopriestleyi FRX01</name>
    <dbReference type="NCBI Taxonomy" id="1759528"/>
    <lineage>
        <taxon>Bacteria</taxon>
        <taxon>Bacillati</taxon>
        <taxon>Cyanobacteriota</taxon>
        <taxon>Cyanophyceae</taxon>
        <taxon>Oscillatoriophycideae</taxon>
        <taxon>Oscillatoriales</taxon>
        <taxon>Oscillatoriaceae</taxon>
        <taxon>Phormidium</taxon>
    </lineage>
</organism>
<dbReference type="InterPro" id="IPR011625">
    <property type="entry name" value="A2M_N_BRD"/>
</dbReference>
<dbReference type="SMART" id="SM01360">
    <property type="entry name" value="A2M"/>
    <property type="match status" value="1"/>
</dbReference>
<dbReference type="Pfam" id="PF00207">
    <property type="entry name" value="A2M"/>
    <property type="match status" value="1"/>
</dbReference>
<evidence type="ECO:0000259" key="4">
    <source>
        <dbReference type="SMART" id="SM01360"/>
    </source>
</evidence>
<dbReference type="Pfam" id="PF17973">
    <property type="entry name" value="bMG10"/>
    <property type="match status" value="1"/>
</dbReference>
<feature type="domain" description="Alpha-2-macroglobulin" evidence="4">
    <location>
        <begin position="1215"/>
        <end position="1305"/>
    </location>
</feature>
<accession>A0ABS3FZI7</accession>
<dbReference type="InterPro" id="IPR008930">
    <property type="entry name" value="Terpenoid_cyclase/PrenylTrfase"/>
</dbReference>
<dbReference type="Pfam" id="PF01835">
    <property type="entry name" value="MG2"/>
    <property type="match status" value="1"/>
</dbReference>
<dbReference type="InterPro" id="IPR032812">
    <property type="entry name" value="SbsA_Ig"/>
</dbReference>
<comment type="similarity">
    <text evidence="1">Belongs to the protease inhibitor I39 (alpha-2-macroglobulin) family. Bacterial alpha-2-macroglobulin subfamily.</text>
</comment>
<evidence type="ECO:0000259" key="3">
    <source>
        <dbReference type="SMART" id="SM01359"/>
    </source>
</evidence>
<dbReference type="Pfam" id="PF17972">
    <property type="entry name" value="bMG5"/>
    <property type="match status" value="1"/>
</dbReference>
<dbReference type="InterPro" id="IPR002890">
    <property type="entry name" value="MG2"/>
</dbReference>
<dbReference type="Pfam" id="PF13205">
    <property type="entry name" value="Big_5"/>
    <property type="match status" value="1"/>
</dbReference>
<gene>
    <name evidence="5" type="ORF">J0895_24310</name>
</gene>
<feature type="domain" description="Alpha-2-macroglobulin bait region" evidence="3">
    <location>
        <begin position="999"/>
        <end position="1151"/>
    </location>
</feature>
<dbReference type="SMART" id="SM01359">
    <property type="entry name" value="A2M_N_2"/>
    <property type="match status" value="1"/>
</dbReference>
<proteinExistence type="inferred from homology"/>
<dbReference type="InterPro" id="IPR041203">
    <property type="entry name" value="Bact_A2M_MG5"/>
</dbReference>
<dbReference type="InterPro" id="IPR001599">
    <property type="entry name" value="Macroglobln_a2"/>
</dbReference>
<dbReference type="Gene3D" id="2.60.40.3710">
    <property type="match status" value="1"/>
</dbReference>
<dbReference type="PANTHER" id="PTHR40094">
    <property type="entry name" value="ALPHA-2-MACROGLOBULIN HOMOLOG"/>
    <property type="match status" value="1"/>
</dbReference>
<protein>
    <submittedName>
        <fullName evidence="5">Ig-like domain-containing protein</fullName>
    </submittedName>
</protein>